<evidence type="ECO:0000256" key="1">
    <source>
        <dbReference type="SAM" id="SignalP"/>
    </source>
</evidence>
<feature type="chain" id="PRO_5046079630" evidence="1">
    <location>
        <begin position="20"/>
        <end position="233"/>
    </location>
</feature>
<keyword evidence="3" id="KW-1185">Reference proteome</keyword>
<gene>
    <name evidence="2" type="ORF">QLH52_05065</name>
</gene>
<comment type="caution">
    <text evidence="2">The sequence shown here is derived from an EMBL/GenBank/DDBJ whole genome shotgun (WGS) entry which is preliminary data.</text>
</comment>
<evidence type="ECO:0000313" key="2">
    <source>
        <dbReference type="EMBL" id="MDX8126642.1"/>
    </source>
</evidence>
<dbReference type="RefSeq" id="WP_319960768.1">
    <property type="nucleotide sequence ID" value="NZ_JAXARY010000003.1"/>
</dbReference>
<sequence length="233" mass="26294">MKLEISFLLLASAIVPASAETSQHMLVTSYATSPRLCQEFQQMYSSFNVCPLTDNDCFVLKWGTEGNSKLTKTPFTELAVNQYGYTTISIAHAPGKPYSIVYLDGFQGDRHPRQLETWKVNTEQLMALINKDPRPLQYEEWVKGAHQIKRETLATEFAQILAVGEKLSDDWSPIWMPIFNTKGTDYAIGRECSGSWAYGGYYGCNKVIKVTVKRVAADKTSIPVCEFVRRKGR</sequence>
<dbReference type="Proteomes" id="UP001284537">
    <property type="component" value="Unassembled WGS sequence"/>
</dbReference>
<organism evidence="2 3">
    <name type="scientific">Methylomonas defluvii</name>
    <dbReference type="NCBI Taxonomy" id="3045149"/>
    <lineage>
        <taxon>Bacteria</taxon>
        <taxon>Pseudomonadati</taxon>
        <taxon>Pseudomonadota</taxon>
        <taxon>Gammaproteobacteria</taxon>
        <taxon>Methylococcales</taxon>
        <taxon>Methylococcaceae</taxon>
        <taxon>Methylomonas</taxon>
    </lineage>
</organism>
<keyword evidence="1" id="KW-0732">Signal</keyword>
<dbReference type="EMBL" id="JAXARY010000003">
    <property type="protein sequence ID" value="MDX8126642.1"/>
    <property type="molecule type" value="Genomic_DNA"/>
</dbReference>
<protein>
    <submittedName>
        <fullName evidence="2">Uncharacterized protein</fullName>
    </submittedName>
</protein>
<reference evidence="2 3" key="1">
    <citation type="submission" date="2023-11" db="EMBL/GenBank/DDBJ databases">
        <authorList>
            <person name="Ouyang M.-Y."/>
        </authorList>
    </citation>
    <scope>NUCLEOTIDE SEQUENCE [LARGE SCALE GENOMIC DNA]</scope>
    <source>
        <strain evidence="2 3">OY6</strain>
    </source>
</reference>
<evidence type="ECO:0000313" key="3">
    <source>
        <dbReference type="Proteomes" id="UP001284537"/>
    </source>
</evidence>
<accession>A0ABU4UCH0</accession>
<feature type="signal peptide" evidence="1">
    <location>
        <begin position="1"/>
        <end position="19"/>
    </location>
</feature>
<name>A0ABU4UCH0_9GAMM</name>
<proteinExistence type="predicted"/>